<dbReference type="Pfam" id="PF13786">
    <property type="entry name" value="DUF4179"/>
    <property type="match status" value="1"/>
</dbReference>
<organism evidence="3 4">
    <name type="scientific">Peribacillus deserti</name>
    <dbReference type="NCBI Taxonomy" id="673318"/>
    <lineage>
        <taxon>Bacteria</taxon>
        <taxon>Bacillati</taxon>
        <taxon>Bacillota</taxon>
        <taxon>Bacilli</taxon>
        <taxon>Bacillales</taxon>
        <taxon>Bacillaceae</taxon>
        <taxon>Peribacillus</taxon>
    </lineage>
</organism>
<dbReference type="Proteomes" id="UP000234748">
    <property type="component" value="Unassembled WGS sequence"/>
</dbReference>
<proteinExistence type="predicted"/>
<dbReference type="Pfam" id="PF13222">
    <property type="entry name" value="DUF4030"/>
    <property type="match status" value="1"/>
</dbReference>
<dbReference type="OrthoDB" id="2455196at2"/>
<keyword evidence="1" id="KW-0812">Transmembrane</keyword>
<dbReference type="AlphaFoldDB" id="A0A2N5M9K8"/>
<name>A0A2N5M9K8_9BACI</name>
<keyword evidence="1" id="KW-0472">Membrane</keyword>
<dbReference type="InterPro" id="IPR025108">
    <property type="entry name" value="DUF4030"/>
</dbReference>
<reference evidence="3 4" key="1">
    <citation type="submission" date="2017-11" db="EMBL/GenBank/DDBJ databases">
        <title>Comparitive Functional Genomics of Dry Heat Resistant strains isolated from the Viking Spacecraft.</title>
        <authorList>
            <person name="Seuylemezian A."/>
            <person name="Cooper K."/>
            <person name="Vaishampayan P."/>
        </authorList>
    </citation>
    <scope>NUCLEOTIDE SEQUENCE [LARGE SCALE GENOMIC DNA]</scope>
    <source>
        <strain evidence="3 4">V1-29</strain>
    </source>
</reference>
<evidence type="ECO:0000259" key="2">
    <source>
        <dbReference type="Pfam" id="PF13786"/>
    </source>
</evidence>
<feature type="transmembrane region" description="Helical" evidence="1">
    <location>
        <begin position="52"/>
        <end position="72"/>
    </location>
</feature>
<protein>
    <recommendedName>
        <fullName evidence="2">DUF4179 domain-containing protein</fullName>
    </recommendedName>
</protein>
<feature type="domain" description="DUF4179" evidence="2">
    <location>
        <begin position="50"/>
        <end position="107"/>
    </location>
</feature>
<evidence type="ECO:0000256" key="1">
    <source>
        <dbReference type="SAM" id="Phobius"/>
    </source>
</evidence>
<keyword evidence="1" id="KW-1133">Transmembrane helix</keyword>
<comment type="caution">
    <text evidence="3">The sequence shown here is derived from an EMBL/GenBank/DDBJ whole genome shotgun (WGS) entry which is preliminary data.</text>
</comment>
<accession>A0A2N5M9K8</accession>
<dbReference type="InterPro" id="IPR025436">
    <property type="entry name" value="DUF4179"/>
</dbReference>
<gene>
    <name evidence="3" type="ORF">CUU66_04325</name>
</gene>
<sequence>MENKLKNLRESMTETVFEDVTFDKALQRKIKEKALQQGLGRRKAKWGIARKMGVYTAAAAVLIGLFISSAYVSPAMAEVASKIPYVKLLFIKKDVTQLVAERLDEKKYKYDGIGLSYRPKKELVIQIPSSKEYYNRVKADVKKIAQDILDSQDYDAFTVNVMNFNPEPVAEEEDPKLLVLQTQIFDELKKQKFDVLSLYIVEIPDSGGEREVQVELADTEKRVAKLKELINKRIEAEQKETYGIKLQKVNLAKREQEGRWGSVISAMAQELMGKKDFQVKGLSYTVHPEPKLTIHTTVSAGDDHAKEYAQDLELIIHHFVTSDEMKEFVKGEPYELVINSKEKKQLN</sequence>
<dbReference type="EMBL" id="PGUY01000013">
    <property type="protein sequence ID" value="PLT31037.1"/>
    <property type="molecule type" value="Genomic_DNA"/>
</dbReference>
<keyword evidence="4" id="KW-1185">Reference proteome</keyword>
<evidence type="ECO:0000313" key="3">
    <source>
        <dbReference type="EMBL" id="PLT31037.1"/>
    </source>
</evidence>
<dbReference type="RefSeq" id="WP_101640449.1">
    <property type="nucleotide sequence ID" value="NZ_PGUY01000013.1"/>
</dbReference>
<evidence type="ECO:0000313" key="4">
    <source>
        <dbReference type="Proteomes" id="UP000234748"/>
    </source>
</evidence>